<feature type="domain" description="Transposase IS4-like" evidence="1">
    <location>
        <begin position="135"/>
        <end position="288"/>
    </location>
</feature>
<keyword evidence="3" id="KW-1185">Reference proteome</keyword>
<dbReference type="RefSeq" id="WP_162441881.1">
    <property type="nucleotide sequence ID" value="NZ_CP048222.1"/>
</dbReference>
<dbReference type="GO" id="GO:0003677">
    <property type="term" value="F:DNA binding"/>
    <property type="evidence" value="ECO:0007669"/>
    <property type="project" value="InterPro"/>
</dbReference>
<dbReference type="GO" id="GO:0004803">
    <property type="term" value="F:transposase activity"/>
    <property type="evidence" value="ECO:0007669"/>
    <property type="project" value="InterPro"/>
</dbReference>
<dbReference type="Pfam" id="PF01609">
    <property type="entry name" value="DDE_Tnp_1"/>
    <property type="match status" value="1"/>
</dbReference>
<dbReference type="Proteomes" id="UP000480178">
    <property type="component" value="Chromosome"/>
</dbReference>
<name>A0A6C0GDB8_9BACT</name>
<proteinExistence type="predicted"/>
<evidence type="ECO:0000259" key="1">
    <source>
        <dbReference type="Pfam" id="PF01609"/>
    </source>
</evidence>
<evidence type="ECO:0000313" key="3">
    <source>
        <dbReference type="Proteomes" id="UP000480178"/>
    </source>
</evidence>
<protein>
    <submittedName>
        <fullName evidence="2">Transposase</fullName>
    </submittedName>
</protein>
<dbReference type="KEGG" id="rhoz:GXP67_03545"/>
<organism evidence="2 3">
    <name type="scientific">Rhodocytophaga rosea</name>
    <dbReference type="NCBI Taxonomy" id="2704465"/>
    <lineage>
        <taxon>Bacteria</taxon>
        <taxon>Pseudomonadati</taxon>
        <taxon>Bacteroidota</taxon>
        <taxon>Cytophagia</taxon>
        <taxon>Cytophagales</taxon>
        <taxon>Rhodocytophagaceae</taxon>
        <taxon>Rhodocytophaga</taxon>
    </lineage>
</organism>
<dbReference type="EMBL" id="CP048222">
    <property type="protein sequence ID" value="QHT65803.1"/>
    <property type="molecule type" value="Genomic_DNA"/>
</dbReference>
<dbReference type="InterPro" id="IPR002559">
    <property type="entry name" value="Transposase_11"/>
</dbReference>
<dbReference type="GO" id="GO:0006313">
    <property type="term" value="P:DNA transposition"/>
    <property type="evidence" value="ECO:0007669"/>
    <property type="project" value="InterPro"/>
</dbReference>
<dbReference type="AlphaFoldDB" id="A0A6C0GDB8"/>
<accession>A0A6C0GDB8</accession>
<sequence>MLQLQLIRLYYYIYHCYDTQTCLHYQRMSNNYSPVFTDQEVITMYLFGILQRRFTSKDSYEYIANHWLDRFPDLPSYQAYKKRLNDLYWQFEVIAKELISTLSYGDCYIDVSLADSLPIILSKRPCHAKVALQVADKGYCATKKLYYHGLKLHFLGADCYQGLPQAQYIGFSQASANDLSVLKPILSQLKTCKVMGDKIYASKAFNQQVSRQQVSRQQVEILTPVKLKKGQKYLEAADKLFSRYISTVRQPVEAFFHWLNEKTAIQTASKVRSEKGLWVHCFGRITAALFILVFNS</sequence>
<reference evidence="2 3" key="1">
    <citation type="submission" date="2020-01" db="EMBL/GenBank/DDBJ databases">
        <authorList>
            <person name="Kim M.K."/>
        </authorList>
    </citation>
    <scope>NUCLEOTIDE SEQUENCE [LARGE SCALE GENOMIC DNA]</scope>
    <source>
        <strain evidence="2 3">172606-1</strain>
    </source>
</reference>
<gene>
    <name evidence="2" type="ORF">GXP67_03545</name>
</gene>
<evidence type="ECO:0000313" key="2">
    <source>
        <dbReference type="EMBL" id="QHT65803.1"/>
    </source>
</evidence>